<accession>A0ABY4S269</accession>
<dbReference type="InterPro" id="IPR005064">
    <property type="entry name" value="BUG"/>
</dbReference>
<dbReference type="Gene3D" id="3.40.190.10">
    <property type="entry name" value="Periplasmic binding protein-like II"/>
    <property type="match status" value="1"/>
</dbReference>
<organism evidence="3 4">
    <name type="scientific">Aquincola tertiaricarbonis</name>
    <dbReference type="NCBI Taxonomy" id="391953"/>
    <lineage>
        <taxon>Bacteria</taxon>
        <taxon>Pseudomonadati</taxon>
        <taxon>Pseudomonadota</taxon>
        <taxon>Betaproteobacteria</taxon>
        <taxon>Burkholderiales</taxon>
        <taxon>Sphaerotilaceae</taxon>
        <taxon>Aquincola</taxon>
    </lineage>
</organism>
<dbReference type="PANTHER" id="PTHR42928:SF5">
    <property type="entry name" value="BLR1237 PROTEIN"/>
    <property type="match status" value="1"/>
</dbReference>
<dbReference type="Proteomes" id="UP001056201">
    <property type="component" value="Chromosome 1"/>
</dbReference>
<proteinExistence type="inferred from homology"/>
<dbReference type="Pfam" id="PF03401">
    <property type="entry name" value="TctC"/>
    <property type="match status" value="1"/>
</dbReference>
<dbReference type="PIRSF" id="PIRSF017082">
    <property type="entry name" value="YflP"/>
    <property type="match status" value="1"/>
</dbReference>
<dbReference type="EMBL" id="CP097635">
    <property type="protein sequence ID" value="URI06730.1"/>
    <property type="molecule type" value="Genomic_DNA"/>
</dbReference>
<feature type="signal peptide" evidence="2">
    <location>
        <begin position="1"/>
        <end position="31"/>
    </location>
</feature>
<sequence length="331" mass="34700">MSPVTTPHRQVLWTAACALLAAASLPMQAHAQAYPQKPMTLVVPFPPGGSTDVLGRLFGKLLSEQLKQPVIIDNRPGAGTILGAQLVAKAAPDGYTLLISSGSTFTVNPAIRPNLPYDPVKSFEPVAIVARVPLVLLANNAVPVKDVKGFVQAIKAQPEKFAYASFGSGTTSHFTGEIILQAVGGKMLHVPYKGSAPAMTDLIGGQVPYSVDTVIAALPQLKAGKVKAIAVTTARRSQQLPDVPSFAESGYPQVDADTWLMLAAPKGTPAAVRATLEKTLAGLLAKPEVRQLLLQQGAEPAFSSAAQAAAQIDKELPLMRAVAQRANIQPD</sequence>
<dbReference type="CDD" id="cd13578">
    <property type="entry name" value="PBP2_Bug27"/>
    <property type="match status" value="1"/>
</dbReference>
<evidence type="ECO:0000313" key="3">
    <source>
        <dbReference type="EMBL" id="URI06730.1"/>
    </source>
</evidence>
<keyword evidence="4" id="KW-1185">Reference proteome</keyword>
<dbReference type="Gene3D" id="3.40.190.150">
    <property type="entry name" value="Bordetella uptake gene, domain 1"/>
    <property type="match status" value="1"/>
</dbReference>
<feature type="chain" id="PRO_5045503979" evidence="2">
    <location>
        <begin position="32"/>
        <end position="331"/>
    </location>
</feature>
<dbReference type="RefSeq" id="WP_250194992.1">
    <property type="nucleotide sequence ID" value="NZ_CP097635.1"/>
</dbReference>
<evidence type="ECO:0000256" key="2">
    <source>
        <dbReference type="SAM" id="SignalP"/>
    </source>
</evidence>
<dbReference type="InterPro" id="IPR042100">
    <property type="entry name" value="Bug_dom1"/>
</dbReference>
<dbReference type="PANTHER" id="PTHR42928">
    <property type="entry name" value="TRICARBOXYLATE-BINDING PROTEIN"/>
    <property type="match status" value="1"/>
</dbReference>
<name>A0ABY4S269_AQUTE</name>
<gene>
    <name evidence="3" type="ORF">MW290_12570</name>
</gene>
<dbReference type="SUPFAM" id="SSF53850">
    <property type="entry name" value="Periplasmic binding protein-like II"/>
    <property type="match status" value="1"/>
</dbReference>
<evidence type="ECO:0000313" key="4">
    <source>
        <dbReference type="Proteomes" id="UP001056201"/>
    </source>
</evidence>
<evidence type="ECO:0000256" key="1">
    <source>
        <dbReference type="ARBA" id="ARBA00006987"/>
    </source>
</evidence>
<reference evidence="3" key="1">
    <citation type="submission" date="2022-05" db="EMBL/GenBank/DDBJ databases">
        <title>An RpoN-dependent PEP-CTERM gene is involved in floc formation of an Aquincola tertiaricarbonis strain.</title>
        <authorList>
            <person name="Qiu D."/>
            <person name="Xia M."/>
        </authorList>
    </citation>
    <scope>NUCLEOTIDE SEQUENCE</scope>
    <source>
        <strain evidence="3">RN12</strain>
    </source>
</reference>
<protein>
    <submittedName>
        <fullName evidence="3">Tripartite tricarboxylate transporter substrate binding protein</fullName>
    </submittedName>
</protein>
<keyword evidence="2" id="KW-0732">Signal</keyword>
<comment type="similarity">
    <text evidence="1">Belongs to the UPF0065 (bug) family.</text>
</comment>